<proteinExistence type="predicted"/>
<accession>A0A554VC96</accession>
<dbReference type="OrthoDB" id="1164858at2"/>
<organism evidence="1 2">
    <name type="scientific">Aquimarina algiphila</name>
    <dbReference type="NCBI Taxonomy" id="2047982"/>
    <lineage>
        <taxon>Bacteria</taxon>
        <taxon>Pseudomonadati</taxon>
        <taxon>Bacteroidota</taxon>
        <taxon>Flavobacteriia</taxon>
        <taxon>Flavobacteriales</taxon>
        <taxon>Flavobacteriaceae</taxon>
        <taxon>Aquimarina</taxon>
    </lineage>
</organism>
<name>A0A554VC96_9FLAO</name>
<dbReference type="AlphaFoldDB" id="A0A554VC96"/>
<dbReference type="EMBL" id="VLNR01000085">
    <property type="protein sequence ID" value="TSE04256.1"/>
    <property type="molecule type" value="Genomic_DNA"/>
</dbReference>
<evidence type="ECO:0000313" key="1">
    <source>
        <dbReference type="EMBL" id="TSE04256.1"/>
    </source>
</evidence>
<protein>
    <recommendedName>
        <fullName evidence="3">Tetratricopeptide repeat protein</fullName>
    </recommendedName>
</protein>
<dbReference type="Proteomes" id="UP000318833">
    <property type="component" value="Unassembled WGS sequence"/>
</dbReference>
<evidence type="ECO:0000313" key="2">
    <source>
        <dbReference type="Proteomes" id="UP000318833"/>
    </source>
</evidence>
<gene>
    <name evidence="1" type="ORF">FOF46_27060</name>
</gene>
<reference evidence="1 2" key="1">
    <citation type="submission" date="2019-07" db="EMBL/GenBank/DDBJ databases">
        <title>The draft genome sequence of Aquimarina algiphila M91.</title>
        <authorList>
            <person name="Meng X."/>
        </authorList>
    </citation>
    <scope>NUCLEOTIDE SEQUENCE [LARGE SCALE GENOMIC DNA]</scope>
    <source>
        <strain evidence="1 2">M91</strain>
    </source>
</reference>
<comment type="caution">
    <text evidence="1">The sequence shown here is derived from an EMBL/GenBank/DDBJ whole genome shotgun (WGS) entry which is preliminary data.</text>
</comment>
<evidence type="ECO:0008006" key="3">
    <source>
        <dbReference type="Google" id="ProtNLM"/>
    </source>
</evidence>
<dbReference type="Pfam" id="PF20329">
    <property type="entry name" value="DUF6624"/>
    <property type="match status" value="1"/>
</dbReference>
<dbReference type="InterPro" id="IPR046732">
    <property type="entry name" value="DUF6624"/>
</dbReference>
<keyword evidence="2" id="KW-1185">Reference proteome</keyword>
<dbReference type="InterPro" id="IPR011990">
    <property type="entry name" value="TPR-like_helical_dom_sf"/>
</dbReference>
<sequence length="320" mass="36665">MKNNSLSAVYICLLILIFGCNTPKKESEKISKEGYTTSGQNPKWVRSLINAYRTLNDGQSIEAANQLYEAAELMPKKNWEIYFMAATVYSTKNKNEEAFQSLHKAIQAGLRDSVLTATYPSLSSLRNDSRWNTLLHTISNNRKKYTQSIKNPELLKELEEMWAQDQLALSQYEEKTKSLDSNASVEEYQLLFKAVEDRWEINKNKLDSIIDIHGWPGNELVGEDGAKISWAIPQHYPDVFFKQKCLSLIKKAMKKGDMDPNHYAELNDRIARDIWQKQTYGASMGQGAPHPIQDPANVDQRRVALGLLEPIEVYWKFLPN</sequence>
<dbReference type="PROSITE" id="PS51257">
    <property type="entry name" value="PROKAR_LIPOPROTEIN"/>
    <property type="match status" value="1"/>
</dbReference>
<dbReference type="RefSeq" id="WP_143918642.1">
    <property type="nucleotide sequence ID" value="NZ_CANMIK010000109.1"/>
</dbReference>
<dbReference type="SUPFAM" id="SSF48452">
    <property type="entry name" value="TPR-like"/>
    <property type="match status" value="1"/>
</dbReference>